<reference evidence="3" key="1">
    <citation type="submission" date="2017-03" db="EMBL/GenBank/DDBJ databases">
        <title>Phytopthora megakarya and P. palmivora, two closely related causual agents of cacao black pod achieved similar genome size and gene model numbers by different mechanisms.</title>
        <authorList>
            <person name="Ali S."/>
            <person name="Shao J."/>
            <person name="Larry D.J."/>
            <person name="Kronmiller B."/>
            <person name="Shen D."/>
            <person name="Strem M.D."/>
            <person name="Melnick R.L."/>
            <person name="Guiltinan M.J."/>
            <person name="Tyler B.M."/>
            <person name="Meinhardt L.W."/>
            <person name="Bailey B.A."/>
        </authorList>
    </citation>
    <scope>NUCLEOTIDE SEQUENCE [LARGE SCALE GENOMIC DNA]</scope>
    <source>
        <strain evidence="3">zdho120</strain>
    </source>
</reference>
<protein>
    <submittedName>
        <fullName evidence="2">Uncharacterized protein</fullName>
    </submittedName>
</protein>
<sequence length="152" mass="17248">MTKITSFMRVTKQPKAHGKKVNASSVVKKQPKAQELVELSDEEAGVHIPTFVYQTVKYTHKLEQYDVSKELKTVVEYIKARDEQRRIVTSFLVVWCQFGCHSGLTNERRLARAYSMEQLPLKRGKKGEAAPKPICLTCATVGHTYKCCPNGF</sequence>
<keyword evidence="3" id="KW-1185">Reference proteome</keyword>
<comment type="caution">
    <text evidence="2">The sequence shown here is derived from an EMBL/GenBank/DDBJ whole genome shotgun (WGS) entry which is preliminary data.</text>
</comment>
<evidence type="ECO:0000313" key="3">
    <source>
        <dbReference type="Proteomes" id="UP000198211"/>
    </source>
</evidence>
<accession>A0A225W1B1</accession>
<feature type="region of interest" description="Disordered" evidence="1">
    <location>
        <begin position="1"/>
        <end position="24"/>
    </location>
</feature>
<name>A0A225W1B1_9STRA</name>
<dbReference type="EMBL" id="NBNE01002270">
    <property type="protein sequence ID" value="OWZ10968.1"/>
    <property type="molecule type" value="Genomic_DNA"/>
</dbReference>
<gene>
    <name evidence="2" type="ORF">PHMEG_00016084</name>
</gene>
<dbReference type="Proteomes" id="UP000198211">
    <property type="component" value="Unassembled WGS sequence"/>
</dbReference>
<evidence type="ECO:0000256" key="1">
    <source>
        <dbReference type="SAM" id="MobiDB-lite"/>
    </source>
</evidence>
<evidence type="ECO:0000313" key="2">
    <source>
        <dbReference type="EMBL" id="OWZ10968.1"/>
    </source>
</evidence>
<dbReference type="AlphaFoldDB" id="A0A225W1B1"/>
<organism evidence="2 3">
    <name type="scientific">Phytophthora megakarya</name>
    <dbReference type="NCBI Taxonomy" id="4795"/>
    <lineage>
        <taxon>Eukaryota</taxon>
        <taxon>Sar</taxon>
        <taxon>Stramenopiles</taxon>
        <taxon>Oomycota</taxon>
        <taxon>Peronosporomycetes</taxon>
        <taxon>Peronosporales</taxon>
        <taxon>Peronosporaceae</taxon>
        <taxon>Phytophthora</taxon>
    </lineage>
</organism>
<proteinExistence type="predicted"/>
<dbReference type="OrthoDB" id="160530at2759"/>